<proteinExistence type="predicted"/>
<sequence>MDRAKSEHYRAIVDMGSNGIRFSITDLSPATARIMPTVYQDRAGISLYDAQWSSGQKGPIPDDVIADVIRALVRFKRTCADFGVKDEHVRIVATEATRQAINSEAYRAKIKEATGWTVEMLAKEEEGRVGAMGVVSSFSAVRGLMMDLGGGSTQITWLVAENGHVRMSDAVSVSMPYGAAALMRRLTEANRLGGKSLDDLRAEITSNLKAAVLTIAIPPEILDTQGTEDGLTLYLSGGGFRGWGFVLMSQHPVSPYPIPIINGFKASIATFRDTSLVKAAAAADDDIFRVSERRASQVPAVALLVSCMVDALPDIKTVRFAQGGVREGSLFKDFDAKTKEEHPLVTATSLFTNDSTGSLLHLLQAASPGGPSLAKDLIMALGQSLYIHNSLNKDLKSAAALRSTTTGALAGVHGASHDERAALGVMLCERWGGLSDLPPGEASFYQRLLQLLGPESSWWCIYYGRIAATIGEVYPAGVVPPGRKKLLITSSWVDKETSRADLSNGEMKLKVKEKLKDKVKDKWKDKKHKGKSSDDEEEDLRKSQKSLKIVFDFGPDLDSILLTEGVQKALRAVEKLGKKKNWPGDWGCKIDLRIKSLNLNDMSMSE</sequence>
<gene>
    <name evidence="3" type="ORF">PV09_03625</name>
</gene>
<feature type="domain" description="Ppx/GppA phosphatase N-terminal" evidence="1">
    <location>
        <begin position="33"/>
        <end position="215"/>
    </location>
</feature>
<dbReference type="EMBL" id="KN847537">
    <property type="protein sequence ID" value="KIW05769.1"/>
    <property type="molecule type" value="Genomic_DNA"/>
</dbReference>
<dbReference type="RefSeq" id="XP_016215638.1">
    <property type="nucleotide sequence ID" value="XM_016356845.1"/>
</dbReference>
<dbReference type="Pfam" id="PF02541">
    <property type="entry name" value="Ppx-GppA"/>
    <property type="match status" value="1"/>
</dbReference>
<dbReference type="InterPro" id="IPR050273">
    <property type="entry name" value="GppA/Ppx_hydrolase"/>
</dbReference>
<dbReference type="AlphaFoldDB" id="A0A0D2B390"/>
<dbReference type="InParanoid" id="A0A0D2B390"/>
<dbReference type="InterPro" id="IPR003695">
    <property type="entry name" value="Ppx_GppA_N"/>
</dbReference>
<dbReference type="InterPro" id="IPR043129">
    <property type="entry name" value="ATPase_NBD"/>
</dbReference>
<feature type="domain" description="RTG2 C-terminal" evidence="2">
    <location>
        <begin position="342"/>
        <end position="594"/>
    </location>
</feature>
<name>A0A0D2B390_9PEZI</name>
<dbReference type="STRING" id="253628.A0A0D2B390"/>
<dbReference type="Proteomes" id="UP000053259">
    <property type="component" value="Unassembled WGS sequence"/>
</dbReference>
<protein>
    <submittedName>
        <fullName evidence="3">Uncharacterized protein</fullName>
    </submittedName>
</protein>
<organism evidence="3 4">
    <name type="scientific">Verruconis gallopava</name>
    <dbReference type="NCBI Taxonomy" id="253628"/>
    <lineage>
        <taxon>Eukaryota</taxon>
        <taxon>Fungi</taxon>
        <taxon>Dikarya</taxon>
        <taxon>Ascomycota</taxon>
        <taxon>Pezizomycotina</taxon>
        <taxon>Dothideomycetes</taxon>
        <taxon>Pleosporomycetidae</taxon>
        <taxon>Venturiales</taxon>
        <taxon>Sympoventuriaceae</taxon>
        <taxon>Verruconis</taxon>
    </lineage>
</organism>
<dbReference type="Gene3D" id="3.30.420.150">
    <property type="entry name" value="Exopolyphosphatase. Domain 2"/>
    <property type="match status" value="1"/>
</dbReference>
<dbReference type="SUPFAM" id="SSF53067">
    <property type="entry name" value="Actin-like ATPase domain"/>
    <property type="match status" value="2"/>
</dbReference>
<dbReference type="PANTHER" id="PTHR30005">
    <property type="entry name" value="EXOPOLYPHOSPHATASE"/>
    <property type="match status" value="1"/>
</dbReference>
<dbReference type="InterPro" id="IPR057512">
    <property type="entry name" value="RTG2_C"/>
</dbReference>
<evidence type="ECO:0000313" key="3">
    <source>
        <dbReference type="EMBL" id="KIW05769.1"/>
    </source>
</evidence>
<dbReference type="Gene3D" id="3.30.420.40">
    <property type="match status" value="1"/>
</dbReference>
<dbReference type="PANTHER" id="PTHR30005:SF0">
    <property type="entry name" value="RETROGRADE REGULATION PROTEIN 2"/>
    <property type="match status" value="1"/>
</dbReference>
<evidence type="ECO:0000313" key="4">
    <source>
        <dbReference type="Proteomes" id="UP000053259"/>
    </source>
</evidence>
<evidence type="ECO:0000259" key="1">
    <source>
        <dbReference type="Pfam" id="PF02541"/>
    </source>
</evidence>
<dbReference type="GO" id="GO:0006357">
    <property type="term" value="P:regulation of transcription by RNA polymerase II"/>
    <property type="evidence" value="ECO:0007669"/>
    <property type="project" value="TreeGrafter"/>
</dbReference>
<dbReference type="Pfam" id="PF23566">
    <property type="entry name" value="RTG2_C"/>
    <property type="match status" value="1"/>
</dbReference>
<reference evidence="3 4" key="1">
    <citation type="submission" date="2015-01" db="EMBL/GenBank/DDBJ databases">
        <title>The Genome Sequence of Ochroconis gallopava CBS43764.</title>
        <authorList>
            <consortium name="The Broad Institute Genomics Platform"/>
            <person name="Cuomo C."/>
            <person name="de Hoog S."/>
            <person name="Gorbushina A."/>
            <person name="Stielow B."/>
            <person name="Teixiera M."/>
            <person name="Abouelleil A."/>
            <person name="Chapman S.B."/>
            <person name="Priest M."/>
            <person name="Young S.K."/>
            <person name="Wortman J."/>
            <person name="Nusbaum C."/>
            <person name="Birren B."/>
        </authorList>
    </citation>
    <scope>NUCLEOTIDE SEQUENCE [LARGE SCALE GENOMIC DNA]</scope>
    <source>
        <strain evidence="3 4">CBS 43764</strain>
    </source>
</reference>
<evidence type="ECO:0000259" key="2">
    <source>
        <dbReference type="Pfam" id="PF23566"/>
    </source>
</evidence>
<dbReference type="VEuPathDB" id="FungiDB:PV09_03625"/>
<dbReference type="FunCoup" id="A0A0D2B390">
    <property type="interactions" value="248"/>
</dbReference>
<dbReference type="OrthoDB" id="2014654at2759"/>
<dbReference type="GeneID" id="27311598"/>
<accession>A0A0D2B390</accession>
<dbReference type="HOGENOM" id="CLU_033165_0_0_1"/>
<keyword evidence="4" id="KW-1185">Reference proteome</keyword>
<dbReference type="FunFam" id="3.30.420.40:FF:000191">
    <property type="entry name" value="Retrograde regulation protein 2"/>
    <property type="match status" value="1"/>
</dbReference>